<dbReference type="InterPro" id="IPR038107">
    <property type="entry name" value="Glycos_transf_N_sf"/>
</dbReference>
<dbReference type="GO" id="GO:0043842">
    <property type="term" value="F:Kdo transferase activity"/>
    <property type="evidence" value="ECO:0007669"/>
    <property type="project" value="UniProtKB-EC"/>
</dbReference>
<reference evidence="12 13" key="1">
    <citation type="submission" date="2016-10" db="EMBL/GenBank/DDBJ databases">
        <authorList>
            <person name="de Groot N.N."/>
        </authorList>
    </citation>
    <scope>NUCLEOTIDE SEQUENCE [LARGE SCALE GENOMIC DNA]</scope>
    <source>
        <strain evidence="12 13">CGMCC 1.6117</strain>
    </source>
</reference>
<comment type="subcellular location">
    <subcellularLocation>
        <location evidence="10">Cell membrane</location>
    </subcellularLocation>
</comment>
<keyword evidence="10" id="KW-0448">Lipopolysaccharide biosynthesis</keyword>
<keyword evidence="10" id="KW-0472">Membrane</keyword>
<name>A0A1I0T6X0_9RHOB</name>
<dbReference type="PANTHER" id="PTHR42755">
    <property type="entry name" value="3-DEOXY-MANNO-OCTULOSONATE CYTIDYLYLTRANSFERASE"/>
    <property type="match status" value="1"/>
</dbReference>
<dbReference type="InterPro" id="IPR007507">
    <property type="entry name" value="Glycos_transf_N"/>
</dbReference>
<proteinExistence type="inferred from homology"/>
<dbReference type="OrthoDB" id="9789797at2"/>
<keyword evidence="5 10" id="KW-0808">Transferase</keyword>
<dbReference type="UniPathway" id="UPA00958"/>
<comment type="function">
    <text evidence="1 10">Involved in lipopolysaccharide (LPS) biosynthesis. Catalyzes the transfer of 3-deoxy-D-manno-octulosonate (Kdo) residue(s) from CMP-Kdo to lipid IV(A), the tetraacyldisaccharide-1,4'-bisphosphate precursor of lipid A.</text>
</comment>
<evidence type="ECO:0000256" key="7">
    <source>
        <dbReference type="ARBA" id="ARBA00049183"/>
    </source>
</evidence>
<accession>A0A1I0T6X0</accession>
<feature type="site" description="Transition state stabilizer" evidence="9">
    <location>
        <position position="192"/>
    </location>
</feature>
<comment type="catalytic activity">
    <reaction evidence="7 10">
        <text>lipid IVA (E. coli) + CMP-3-deoxy-beta-D-manno-octulosonate = alpha-Kdo-(2-&gt;6)-lipid IVA (E. coli) + CMP + H(+)</text>
        <dbReference type="Rhea" id="RHEA:28066"/>
        <dbReference type="ChEBI" id="CHEBI:15378"/>
        <dbReference type="ChEBI" id="CHEBI:58603"/>
        <dbReference type="ChEBI" id="CHEBI:60364"/>
        <dbReference type="ChEBI" id="CHEBI:60377"/>
        <dbReference type="ChEBI" id="CHEBI:85987"/>
        <dbReference type="EC" id="2.4.99.12"/>
    </reaction>
</comment>
<evidence type="ECO:0000313" key="13">
    <source>
        <dbReference type="Proteomes" id="UP000182312"/>
    </source>
</evidence>
<dbReference type="InterPro" id="IPR039901">
    <property type="entry name" value="Kdotransferase"/>
</dbReference>
<dbReference type="Proteomes" id="UP000182312">
    <property type="component" value="Unassembled WGS sequence"/>
</dbReference>
<organism evidence="12 13">
    <name type="scientific">Paracoccus halophilus</name>
    <dbReference type="NCBI Taxonomy" id="376733"/>
    <lineage>
        <taxon>Bacteria</taxon>
        <taxon>Pseudomonadati</taxon>
        <taxon>Pseudomonadota</taxon>
        <taxon>Alphaproteobacteria</taxon>
        <taxon>Rhodobacterales</taxon>
        <taxon>Paracoccaceae</taxon>
        <taxon>Paracoccus</taxon>
    </lineage>
</organism>
<dbReference type="Gene3D" id="3.40.50.11720">
    <property type="entry name" value="3-Deoxy-D-manno-octulosonic-acid transferase, N-terminal domain"/>
    <property type="match status" value="1"/>
</dbReference>
<evidence type="ECO:0000256" key="9">
    <source>
        <dbReference type="PIRSR" id="PIRSR639901-2"/>
    </source>
</evidence>
<dbReference type="EC" id="2.4.99.12" evidence="3 10"/>
<evidence type="ECO:0000256" key="3">
    <source>
        <dbReference type="ARBA" id="ARBA00012621"/>
    </source>
</evidence>
<dbReference type="GO" id="GO:0009244">
    <property type="term" value="P:lipopolysaccharide core region biosynthetic process"/>
    <property type="evidence" value="ECO:0007669"/>
    <property type="project" value="UniProtKB-UniRule"/>
</dbReference>
<evidence type="ECO:0000256" key="10">
    <source>
        <dbReference type="RuleBase" id="RU365103"/>
    </source>
</evidence>
<evidence type="ECO:0000259" key="11">
    <source>
        <dbReference type="Pfam" id="PF04413"/>
    </source>
</evidence>
<evidence type="ECO:0000256" key="6">
    <source>
        <dbReference type="ARBA" id="ARBA00031445"/>
    </source>
</evidence>
<feature type="site" description="Transition state stabilizer" evidence="9">
    <location>
        <position position="114"/>
    </location>
</feature>
<feature type="active site" description="Proton acceptor" evidence="8">
    <location>
        <position position="50"/>
    </location>
</feature>
<evidence type="ECO:0000256" key="2">
    <source>
        <dbReference type="ARBA" id="ARBA00004713"/>
    </source>
</evidence>
<protein>
    <recommendedName>
        <fullName evidence="4 10">3-deoxy-D-manno-octulosonic acid transferase</fullName>
        <shortName evidence="10">Kdo transferase</shortName>
        <ecNumber evidence="3 10">2.4.99.12</ecNumber>
    </recommendedName>
    <alternativeName>
        <fullName evidence="6 10">Lipid IV(A) 3-deoxy-D-manno-octulosonic acid transferase</fullName>
    </alternativeName>
</protein>
<evidence type="ECO:0000256" key="8">
    <source>
        <dbReference type="PIRSR" id="PIRSR639901-1"/>
    </source>
</evidence>
<dbReference type="RefSeq" id="WP_052081281.1">
    <property type="nucleotide sequence ID" value="NZ_FOJO01000005.1"/>
</dbReference>
<evidence type="ECO:0000256" key="5">
    <source>
        <dbReference type="ARBA" id="ARBA00022679"/>
    </source>
</evidence>
<dbReference type="PANTHER" id="PTHR42755:SF1">
    <property type="entry name" value="3-DEOXY-D-MANNO-OCTULOSONIC ACID TRANSFERASE, MITOCHONDRIAL-RELATED"/>
    <property type="match status" value="1"/>
</dbReference>
<dbReference type="Pfam" id="PF04413">
    <property type="entry name" value="Glycos_transf_N"/>
    <property type="match status" value="1"/>
</dbReference>
<feature type="domain" description="3-deoxy-D-manno-octulosonic-acid transferase N-terminal" evidence="11">
    <location>
        <begin position="25"/>
        <end position="193"/>
    </location>
</feature>
<keyword evidence="10" id="KW-1003">Cell membrane</keyword>
<comment type="similarity">
    <text evidence="10">Belongs to the glycosyltransferase group 1 family.</text>
</comment>
<dbReference type="EMBL" id="FOJO01000005">
    <property type="protein sequence ID" value="SFA47528.1"/>
    <property type="molecule type" value="Genomic_DNA"/>
</dbReference>
<gene>
    <name evidence="12" type="ORF">SAMN04487972_10595</name>
</gene>
<evidence type="ECO:0000256" key="4">
    <source>
        <dbReference type="ARBA" id="ARBA00019077"/>
    </source>
</evidence>
<dbReference type="Gene3D" id="3.40.50.2000">
    <property type="entry name" value="Glycogen Phosphorylase B"/>
    <property type="match status" value="1"/>
</dbReference>
<evidence type="ECO:0000256" key="1">
    <source>
        <dbReference type="ARBA" id="ARBA00003394"/>
    </source>
</evidence>
<dbReference type="GO" id="GO:0005886">
    <property type="term" value="C:plasma membrane"/>
    <property type="evidence" value="ECO:0007669"/>
    <property type="project" value="UniProtKB-SubCell"/>
</dbReference>
<evidence type="ECO:0000313" key="12">
    <source>
        <dbReference type="EMBL" id="SFA47528.1"/>
    </source>
</evidence>
<sequence length="407" mass="43034">MIWRNLSALAGSGLRLAAPLAGADLRERLALTGPRVPPGGIWLHAASVGELTSARVLAEELAREFPLTVTTNSRSGRDLARQGGWPCALAPLDVPQAVRRFLDRVEPTVMVTVENELWPNRSRLADSRGVAQVVVGARMSARSAARWRRLPGVIATMLGRIDALSAQDGDSETRLLGLGLRAHALTPRLNLKLLAPARVQPGADGPDRARTVLAASTHEGEDAALLDAYIAARAAAPGLRLILAPRHPQRGDAVAALIRARGLDFGRRSRGAGPEAPVLLADTLGEMARWYRAAGICITAGSFADVGGHTPWEPAAWRCAILHGPDIANHAEDYAALDAAGAALACSAQSLPQALRALAMDSARQRHMGLEARKLLLARAGDPAILVARIRSLARPGLAQGPARHDI</sequence>
<comment type="pathway">
    <text evidence="2 10">Bacterial outer membrane biogenesis; LPS core biosynthesis.</text>
</comment>
<dbReference type="GO" id="GO:0009245">
    <property type="term" value="P:lipid A biosynthetic process"/>
    <property type="evidence" value="ECO:0007669"/>
    <property type="project" value="TreeGrafter"/>
</dbReference>
<dbReference type="AlphaFoldDB" id="A0A1I0T6X0"/>